<organism evidence="2 3">
    <name type="scientific">Elysia crispata</name>
    <name type="common">lettuce slug</name>
    <dbReference type="NCBI Taxonomy" id="231223"/>
    <lineage>
        <taxon>Eukaryota</taxon>
        <taxon>Metazoa</taxon>
        <taxon>Spiralia</taxon>
        <taxon>Lophotrochozoa</taxon>
        <taxon>Mollusca</taxon>
        <taxon>Gastropoda</taxon>
        <taxon>Heterobranchia</taxon>
        <taxon>Euthyneura</taxon>
        <taxon>Panpulmonata</taxon>
        <taxon>Sacoglossa</taxon>
        <taxon>Placobranchoidea</taxon>
        <taxon>Plakobranchidae</taxon>
        <taxon>Elysia</taxon>
    </lineage>
</organism>
<dbReference type="Proteomes" id="UP001283361">
    <property type="component" value="Unassembled WGS sequence"/>
</dbReference>
<accession>A0AAE1D0F3</accession>
<keyword evidence="3" id="KW-1185">Reference proteome</keyword>
<protein>
    <submittedName>
        <fullName evidence="2">Uncharacterized protein</fullName>
    </submittedName>
</protein>
<name>A0AAE1D0F3_9GAST</name>
<feature type="compositionally biased region" description="Polar residues" evidence="1">
    <location>
        <begin position="62"/>
        <end position="73"/>
    </location>
</feature>
<dbReference type="AlphaFoldDB" id="A0AAE1D0F3"/>
<sequence length="317" mass="34444">MTLANGRALAGQMIIRYACHPASAARMAACVGGVVVEVTTELGGTLDPDVTGWSAGQGGMVQSGSASHQTSYVESEEGGRRGRENKRGREKFNLSVINEFPMSVNIEPPGLQAQWVTMGPHLPPLFLLHTSHAGKQENATYLDLTSLTLRTFSTRPQNWRRQTIQVRSSDETSGGGARSYLTSLTSLTLRTFSTRPHTAWRRQRVKVRSSDETSGGGARSYLTSLTSLTLRTRVWSYSLGQCLIHNSGYNEGDADGLMADVFVKIKMIAEVVVMASNTALTEAELVLAMTPPLSPVQHEHGAWLVTKHCTTVIINTL</sequence>
<evidence type="ECO:0000256" key="1">
    <source>
        <dbReference type="SAM" id="MobiDB-lite"/>
    </source>
</evidence>
<comment type="caution">
    <text evidence="2">The sequence shown here is derived from an EMBL/GenBank/DDBJ whole genome shotgun (WGS) entry which is preliminary data.</text>
</comment>
<feature type="compositionally biased region" description="Basic and acidic residues" evidence="1">
    <location>
        <begin position="77"/>
        <end position="88"/>
    </location>
</feature>
<evidence type="ECO:0000313" key="3">
    <source>
        <dbReference type="Proteomes" id="UP001283361"/>
    </source>
</evidence>
<gene>
    <name evidence="2" type="ORF">RRG08_000753</name>
</gene>
<feature type="region of interest" description="Disordered" evidence="1">
    <location>
        <begin position="58"/>
        <end position="88"/>
    </location>
</feature>
<reference evidence="2" key="1">
    <citation type="journal article" date="2023" name="G3 (Bethesda)">
        <title>A reference genome for the long-term kleptoplast-retaining sea slug Elysia crispata morphotype clarki.</title>
        <authorList>
            <person name="Eastman K.E."/>
            <person name="Pendleton A.L."/>
            <person name="Shaikh M.A."/>
            <person name="Suttiyut T."/>
            <person name="Ogas R."/>
            <person name="Tomko P."/>
            <person name="Gavelis G."/>
            <person name="Widhalm J.R."/>
            <person name="Wisecaver J.H."/>
        </authorList>
    </citation>
    <scope>NUCLEOTIDE SEQUENCE</scope>
    <source>
        <strain evidence="2">ECLA1</strain>
    </source>
</reference>
<dbReference type="EMBL" id="JAWDGP010005966">
    <property type="protein sequence ID" value="KAK3748986.1"/>
    <property type="molecule type" value="Genomic_DNA"/>
</dbReference>
<evidence type="ECO:0000313" key="2">
    <source>
        <dbReference type="EMBL" id="KAK3748986.1"/>
    </source>
</evidence>
<proteinExistence type="predicted"/>